<evidence type="ECO:0000256" key="1">
    <source>
        <dbReference type="SAM" id="SignalP"/>
    </source>
</evidence>
<dbReference type="eggNOG" id="ENOG502Z8DB">
    <property type="taxonomic scope" value="Bacteria"/>
</dbReference>
<dbReference type="InParanoid" id="A0A1I2B4F9"/>
<dbReference type="EMBL" id="FONA01000012">
    <property type="protein sequence ID" value="SFE51051.1"/>
    <property type="molecule type" value="Genomic_DNA"/>
</dbReference>
<feature type="chain" id="PRO_5010235033" evidence="1">
    <location>
        <begin position="21"/>
        <end position="533"/>
    </location>
</feature>
<keyword evidence="3" id="KW-1185">Reference proteome</keyword>
<proteinExistence type="predicted"/>
<keyword evidence="1" id="KW-0732">Signal</keyword>
<sequence length="533" mass="61858">MGHKKCFLVLSLFLATNLSGQIYNSWNHNGLNPIDRITNHGGQNLHTAIGPMRLDEVAQFYNIDSLIQRDIPRPRHQQNIFGRFFSGNLFEWNENDVWIRINPLFNFEIGKDNQAGKSWYVNTRGALVEGKLGKNIGFYADILENQATFPAYIDAFIDERGIVPGQGRRKDYGEDGHDFSQSTGYLSYNAGRWLNFQMGFGKHFIGEGYRSLFLSDNAYSYPYLKMTATLLNAKYMLLISELKHYERDETLGDTRFESKYGAFHYLSWNIGKRFNLGLFESVIWAAEDTIGYRGLDVNYITPLVVLRPVEYNLGSPDNMTMGISMKYIPWDNTSLYGQFVLGEFKFDEVFSNNKWWANKQGFLIGLKSFNLFGINNLDLLSEYSQVRPYTYSHYQPITNYGHFYQELAHPLGANFRESISFLRYRYKRWHFESKLQIAMKGLDPSDDVSYGGNIHKPNVTRPGDYGHTIGQGIKSHLTQAEFNLIFLINPQNNMNLTLGARFRRMSNELETIEGNYFYLSFRTSLRNVYYDYF</sequence>
<dbReference type="AlphaFoldDB" id="A0A1I2B4F9"/>
<feature type="signal peptide" evidence="1">
    <location>
        <begin position="1"/>
        <end position="20"/>
    </location>
</feature>
<dbReference type="InterPro" id="IPR038636">
    <property type="entry name" value="Wzi_sf"/>
</dbReference>
<organism evidence="2 3">
    <name type="scientific">Thermophagus xiamenensis</name>
    <dbReference type="NCBI Taxonomy" id="385682"/>
    <lineage>
        <taxon>Bacteria</taxon>
        <taxon>Pseudomonadati</taxon>
        <taxon>Bacteroidota</taxon>
        <taxon>Bacteroidia</taxon>
        <taxon>Marinilabiliales</taxon>
        <taxon>Marinilabiliaceae</taxon>
        <taxon>Thermophagus</taxon>
    </lineage>
</organism>
<gene>
    <name evidence="2" type="ORF">SAMN05444380_11293</name>
</gene>
<reference evidence="2 3" key="1">
    <citation type="submission" date="2016-10" db="EMBL/GenBank/DDBJ databases">
        <authorList>
            <person name="de Groot N.N."/>
        </authorList>
    </citation>
    <scope>NUCLEOTIDE SEQUENCE [LARGE SCALE GENOMIC DNA]</scope>
    <source>
        <strain evidence="2 3">DSM 19012</strain>
    </source>
</reference>
<dbReference type="RefSeq" id="WP_010527994.1">
    <property type="nucleotide sequence ID" value="NZ_AFSL01000066.1"/>
</dbReference>
<protein>
    <submittedName>
        <fullName evidence="2">Protein involved in gliding motility RemB</fullName>
    </submittedName>
</protein>
<evidence type="ECO:0000313" key="3">
    <source>
        <dbReference type="Proteomes" id="UP000181976"/>
    </source>
</evidence>
<dbReference type="STRING" id="385682.SAMN05444380_11293"/>
<evidence type="ECO:0000313" key="2">
    <source>
        <dbReference type="EMBL" id="SFE51051.1"/>
    </source>
</evidence>
<dbReference type="Gene3D" id="2.40.160.130">
    <property type="entry name" value="Capsule assembly protein Wzi"/>
    <property type="match status" value="1"/>
</dbReference>
<dbReference type="Proteomes" id="UP000181976">
    <property type="component" value="Unassembled WGS sequence"/>
</dbReference>
<dbReference type="OrthoDB" id="9808260at2"/>
<name>A0A1I2B4F9_9BACT</name>
<accession>A0A1I2B4F9</accession>